<sequence length="135" mass="15515">MQRYGVEFHKGVPSHDNIKKWFGDILGGILVLDDLMSEGGDDKEILNLFTQCSHHMNVMVEIYSKDGEFVYCAEIAIDGWIRLVRGITMTTKGRIACVVDDKIYSMMAKRKYDDVEEEDSISDDLLNQHHDELEK</sequence>
<dbReference type="Proteomes" id="UP000275408">
    <property type="component" value="Unassembled WGS sequence"/>
</dbReference>
<reference evidence="1 2" key="1">
    <citation type="journal article" date="2018" name="Sci. Rep.">
        <title>Comparative analysis of the Pocillopora damicornis genome highlights role of immune system in coral evolution.</title>
        <authorList>
            <person name="Cunning R."/>
            <person name="Bay R.A."/>
            <person name="Gillette P."/>
            <person name="Baker A.C."/>
            <person name="Traylor-Knowles N."/>
        </authorList>
    </citation>
    <scope>NUCLEOTIDE SEQUENCE [LARGE SCALE GENOMIC DNA]</scope>
    <source>
        <strain evidence="1">RSMAS</strain>
        <tissue evidence="1">Whole animal</tissue>
    </source>
</reference>
<comment type="caution">
    <text evidence="1">The sequence shown here is derived from an EMBL/GenBank/DDBJ whole genome shotgun (WGS) entry which is preliminary data.</text>
</comment>
<dbReference type="EMBL" id="RCHS01002239">
    <property type="protein sequence ID" value="RMX48821.1"/>
    <property type="molecule type" value="Genomic_DNA"/>
</dbReference>
<name>A0A3M6U5E9_POCDA</name>
<keyword evidence="2" id="KW-1185">Reference proteome</keyword>
<gene>
    <name evidence="1" type="ORF">pdam_00001617</name>
</gene>
<protein>
    <submittedName>
        <fullName evidence="1">Uncharacterized protein</fullName>
    </submittedName>
</protein>
<dbReference type="AlphaFoldDB" id="A0A3M6U5E9"/>
<proteinExistence type="predicted"/>
<dbReference type="OrthoDB" id="5972392at2759"/>
<evidence type="ECO:0000313" key="1">
    <source>
        <dbReference type="EMBL" id="RMX48821.1"/>
    </source>
</evidence>
<accession>A0A3M6U5E9</accession>
<organism evidence="1 2">
    <name type="scientific">Pocillopora damicornis</name>
    <name type="common">Cauliflower coral</name>
    <name type="synonym">Millepora damicornis</name>
    <dbReference type="NCBI Taxonomy" id="46731"/>
    <lineage>
        <taxon>Eukaryota</taxon>
        <taxon>Metazoa</taxon>
        <taxon>Cnidaria</taxon>
        <taxon>Anthozoa</taxon>
        <taxon>Hexacorallia</taxon>
        <taxon>Scleractinia</taxon>
        <taxon>Astrocoeniina</taxon>
        <taxon>Pocilloporidae</taxon>
        <taxon>Pocillopora</taxon>
    </lineage>
</organism>
<evidence type="ECO:0000313" key="2">
    <source>
        <dbReference type="Proteomes" id="UP000275408"/>
    </source>
</evidence>